<keyword evidence="10 12" id="KW-0739">Sodium transport</keyword>
<evidence type="ECO:0000256" key="6">
    <source>
        <dbReference type="ARBA" id="ARBA00022989"/>
    </source>
</evidence>
<evidence type="ECO:0000256" key="4">
    <source>
        <dbReference type="ARBA" id="ARBA00022461"/>
    </source>
</evidence>
<evidence type="ECO:0000313" key="14">
    <source>
        <dbReference type="EMBL" id="CAD7392618.1"/>
    </source>
</evidence>
<organism evidence="14">
    <name type="scientific">Timema cristinae</name>
    <name type="common">Walking stick</name>
    <dbReference type="NCBI Taxonomy" id="61476"/>
    <lineage>
        <taxon>Eukaryota</taxon>
        <taxon>Metazoa</taxon>
        <taxon>Ecdysozoa</taxon>
        <taxon>Arthropoda</taxon>
        <taxon>Hexapoda</taxon>
        <taxon>Insecta</taxon>
        <taxon>Pterygota</taxon>
        <taxon>Neoptera</taxon>
        <taxon>Polyneoptera</taxon>
        <taxon>Phasmatodea</taxon>
        <taxon>Timematodea</taxon>
        <taxon>Timematoidea</taxon>
        <taxon>Timematidae</taxon>
        <taxon>Timema</taxon>
    </lineage>
</organism>
<dbReference type="InterPro" id="IPR001873">
    <property type="entry name" value="ENaC"/>
</dbReference>
<dbReference type="GO" id="GO:0016020">
    <property type="term" value="C:membrane"/>
    <property type="evidence" value="ECO:0007669"/>
    <property type="project" value="UniProtKB-SubCell"/>
</dbReference>
<evidence type="ECO:0000256" key="8">
    <source>
        <dbReference type="ARBA" id="ARBA00023065"/>
    </source>
</evidence>
<evidence type="ECO:0000256" key="12">
    <source>
        <dbReference type="RuleBase" id="RU000679"/>
    </source>
</evidence>
<keyword evidence="6 13" id="KW-1133">Transmembrane helix</keyword>
<keyword evidence="5 12" id="KW-0812">Transmembrane</keyword>
<sequence>MVRRHKRHLSQPGRKNHHLMELIKDFFENTSFSGLRYIFEPGRMIIERIFWIVMAAVSTAALLVVIAFLWTKFQNDPTIISLDTDSMMFNHPYMAFLICPLELRPYNDTNKLINSDWIRRINNDKLLEMSLLGAVLTDSGLCWTFNSIAHSNFKDTTRDNKWNLEGGGNKYITMPGSKNVKISIAVYFFNHNVPLKFKTYILAPWEVPEPTDTAWFSSGLNGMRFDHQSMTTICTSDVRNLPIRRRGCLFMDENIASAVSPVYSQKAL</sequence>
<evidence type="ECO:0000256" key="3">
    <source>
        <dbReference type="ARBA" id="ARBA00022448"/>
    </source>
</evidence>
<dbReference type="AlphaFoldDB" id="A0A7R9GQM7"/>
<keyword evidence="3 12" id="KW-0813">Transport</keyword>
<gene>
    <name evidence="14" type="ORF">TCEB3V08_LOCUS631</name>
</gene>
<accession>A0A7R9GQM7</accession>
<evidence type="ECO:0000256" key="10">
    <source>
        <dbReference type="ARBA" id="ARBA00023201"/>
    </source>
</evidence>
<keyword evidence="7" id="KW-0915">Sodium</keyword>
<evidence type="ECO:0000256" key="5">
    <source>
        <dbReference type="ARBA" id="ARBA00022692"/>
    </source>
</evidence>
<keyword evidence="9 13" id="KW-0472">Membrane</keyword>
<keyword evidence="4 12" id="KW-0894">Sodium channel</keyword>
<dbReference type="Pfam" id="PF00858">
    <property type="entry name" value="ASC"/>
    <property type="match status" value="1"/>
</dbReference>
<comment type="subcellular location">
    <subcellularLocation>
        <location evidence="1">Membrane</location>
        <topology evidence="1">Multi-pass membrane protein</topology>
    </subcellularLocation>
</comment>
<name>A0A7R9GQM7_TIMCR</name>
<comment type="similarity">
    <text evidence="2 12">Belongs to the amiloride-sensitive sodium channel (TC 1.A.6) family.</text>
</comment>
<feature type="transmembrane region" description="Helical" evidence="13">
    <location>
        <begin position="49"/>
        <end position="70"/>
    </location>
</feature>
<evidence type="ECO:0000256" key="7">
    <source>
        <dbReference type="ARBA" id="ARBA00023053"/>
    </source>
</evidence>
<protein>
    <submittedName>
        <fullName evidence="14">Uncharacterized protein</fullName>
    </submittedName>
</protein>
<evidence type="ECO:0000256" key="13">
    <source>
        <dbReference type="SAM" id="Phobius"/>
    </source>
</evidence>
<keyword evidence="8 12" id="KW-0406">Ion transport</keyword>
<evidence type="ECO:0000256" key="9">
    <source>
        <dbReference type="ARBA" id="ARBA00023136"/>
    </source>
</evidence>
<evidence type="ECO:0000256" key="11">
    <source>
        <dbReference type="ARBA" id="ARBA00023303"/>
    </source>
</evidence>
<evidence type="ECO:0000256" key="1">
    <source>
        <dbReference type="ARBA" id="ARBA00004141"/>
    </source>
</evidence>
<reference evidence="14" key="1">
    <citation type="submission" date="2020-11" db="EMBL/GenBank/DDBJ databases">
        <authorList>
            <person name="Tran Van P."/>
        </authorList>
    </citation>
    <scope>NUCLEOTIDE SEQUENCE</scope>
</reference>
<dbReference type="EMBL" id="OC316564">
    <property type="protein sequence ID" value="CAD7392618.1"/>
    <property type="molecule type" value="Genomic_DNA"/>
</dbReference>
<evidence type="ECO:0000256" key="2">
    <source>
        <dbReference type="ARBA" id="ARBA00007193"/>
    </source>
</evidence>
<keyword evidence="11 12" id="KW-0407">Ion channel</keyword>
<dbReference type="GO" id="GO:0005272">
    <property type="term" value="F:sodium channel activity"/>
    <property type="evidence" value="ECO:0007669"/>
    <property type="project" value="UniProtKB-KW"/>
</dbReference>
<proteinExistence type="inferred from homology"/>